<proteinExistence type="predicted"/>
<sequence>MKILFITDNFPPEHNAIANRVWEMARYWVAWGHEVTVITCAPNFPRGELFPGYRNRWWQWEERDGIRVLRVKTYMAPNRGVVRRTLDFLSFGFMATLAGWCVKRPDVVTATSPQFFSAVAGWLVSVGKWRPFVFELGDLWPASVRAVGAVRQGMVIRLVEKLELFLYRRSARVLALTEYFKQDLVERGIAEDKVAVVYNGLEPSRFELAGQPPEVFSYRPRIVVGYIGTHGMAHRLDNLLDAAERLDPDAVGILMLGDGAERPRLLERAERMNLRNLRMEGPVPAREVARWWAAVDVALVHLRDDPVMKTVAPTKLLEAIVLGKPVVLVAPEGEASGLLAEVDCGVHVPPEDPDALAAVLERISRDPEQLARWAENARAAAPRFYMERCAERVLEVYEGVRS</sequence>
<gene>
    <name evidence="3" type="ORF">VCB98_12010</name>
</gene>
<dbReference type="CDD" id="cd03794">
    <property type="entry name" value="GT4_WbuB-like"/>
    <property type="match status" value="1"/>
</dbReference>
<evidence type="ECO:0000313" key="4">
    <source>
        <dbReference type="Proteomes" id="UP001302316"/>
    </source>
</evidence>
<dbReference type="Gene3D" id="3.40.50.2000">
    <property type="entry name" value="Glycogen Phosphorylase B"/>
    <property type="match status" value="2"/>
</dbReference>
<comment type="caution">
    <text evidence="3">The sequence shown here is derived from an EMBL/GenBank/DDBJ whole genome shotgun (WGS) entry which is preliminary data.</text>
</comment>
<reference evidence="3 4" key="1">
    <citation type="submission" date="2023-12" db="EMBL/GenBank/DDBJ databases">
        <title>Whole-genome sequencing of halo(alkali)philic microorganisms from hypersaline lakes.</title>
        <authorList>
            <person name="Sorokin D.Y."/>
            <person name="Merkel A.Y."/>
            <person name="Messina E."/>
            <person name="Yakimov M."/>
        </authorList>
    </citation>
    <scope>NUCLEOTIDE SEQUENCE [LARGE SCALE GENOMIC DNA]</scope>
    <source>
        <strain evidence="3 4">AB-CW1</strain>
    </source>
</reference>
<dbReference type="InterPro" id="IPR050194">
    <property type="entry name" value="Glycosyltransferase_grp1"/>
</dbReference>
<name>A0AAP6JGR0_9GAMM</name>
<keyword evidence="4" id="KW-1185">Reference proteome</keyword>
<dbReference type="PANTHER" id="PTHR45947">
    <property type="entry name" value="SULFOQUINOVOSYL TRANSFERASE SQD2"/>
    <property type="match status" value="1"/>
</dbReference>
<dbReference type="Proteomes" id="UP001302316">
    <property type="component" value="Unassembled WGS sequence"/>
</dbReference>
<dbReference type="Pfam" id="PF00534">
    <property type="entry name" value="Glycos_transf_1"/>
    <property type="match status" value="1"/>
</dbReference>
<evidence type="ECO:0000313" key="3">
    <source>
        <dbReference type="EMBL" id="MEA5446543.1"/>
    </source>
</evidence>
<feature type="domain" description="Glycosyl transferase family 1" evidence="1">
    <location>
        <begin position="221"/>
        <end position="379"/>
    </location>
</feature>
<dbReference type="EMBL" id="JAYGII010000038">
    <property type="protein sequence ID" value="MEA5446543.1"/>
    <property type="molecule type" value="Genomic_DNA"/>
</dbReference>
<dbReference type="InterPro" id="IPR001296">
    <property type="entry name" value="Glyco_trans_1"/>
</dbReference>
<dbReference type="SUPFAM" id="SSF53756">
    <property type="entry name" value="UDP-Glycosyltransferase/glycogen phosphorylase"/>
    <property type="match status" value="1"/>
</dbReference>
<feature type="domain" description="Glycosyltransferase subfamily 4-like N-terminal" evidence="2">
    <location>
        <begin position="17"/>
        <end position="200"/>
    </location>
</feature>
<organism evidence="3 4">
    <name type="scientific">Natronospira elongata</name>
    <dbReference type="NCBI Taxonomy" id="3110268"/>
    <lineage>
        <taxon>Bacteria</taxon>
        <taxon>Pseudomonadati</taxon>
        <taxon>Pseudomonadota</taxon>
        <taxon>Gammaproteobacteria</taxon>
        <taxon>Natronospirales</taxon>
        <taxon>Natronospiraceae</taxon>
        <taxon>Natronospira</taxon>
    </lineage>
</organism>
<protein>
    <submittedName>
        <fullName evidence="3">Glycosyltransferase family 4 protein</fullName>
    </submittedName>
</protein>
<evidence type="ECO:0000259" key="2">
    <source>
        <dbReference type="Pfam" id="PF13579"/>
    </source>
</evidence>
<dbReference type="InterPro" id="IPR028098">
    <property type="entry name" value="Glyco_trans_4-like_N"/>
</dbReference>
<dbReference type="AlphaFoldDB" id="A0AAP6JGR0"/>
<evidence type="ECO:0000259" key="1">
    <source>
        <dbReference type="Pfam" id="PF00534"/>
    </source>
</evidence>
<accession>A0AAP6JGR0</accession>
<dbReference type="GO" id="GO:0016758">
    <property type="term" value="F:hexosyltransferase activity"/>
    <property type="evidence" value="ECO:0007669"/>
    <property type="project" value="TreeGrafter"/>
</dbReference>
<dbReference type="RefSeq" id="WP_346052856.1">
    <property type="nucleotide sequence ID" value="NZ_JAYGII010000038.1"/>
</dbReference>
<dbReference type="Pfam" id="PF13579">
    <property type="entry name" value="Glyco_trans_4_4"/>
    <property type="match status" value="1"/>
</dbReference>
<dbReference type="PANTHER" id="PTHR45947:SF3">
    <property type="entry name" value="SULFOQUINOVOSYL TRANSFERASE SQD2"/>
    <property type="match status" value="1"/>
</dbReference>